<dbReference type="PANTHER" id="PTHR43031:SF1">
    <property type="entry name" value="PYRIDINE NUCLEOTIDE-DISULPHIDE OXIDOREDUCTASE"/>
    <property type="match status" value="1"/>
</dbReference>
<feature type="region of interest" description="Disordered" evidence="1">
    <location>
        <begin position="91"/>
        <end position="111"/>
    </location>
</feature>
<organism evidence="3 4">
    <name type="scientific">Actinopolymorpha rutila</name>
    <dbReference type="NCBI Taxonomy" id="446787"/>
    <lineage>
        <taxon>Bacteria</taxon>
        <taxon>Bacillati</taxon>
        <taxon>Actinomycetota</taxon>
        <taxon>Actinomycetes</taxon>
        <taxon>Propionibacteriales</taxon>
        <taxon>Actinopolymorphaceae</taxon>
        <taxon>Actinopolymorpha</taxon>
    </lineage>
</organism>
<evidence type="ECO:0000256" key="1">
    <source>
        <dbReference type="SAM" id="MobiDB-lite"/>
    </source>
</evidence>
<dbReference type="Proteomes" id="UP000579605">
    <property type="component" value="Unassembled WGS sequence"/>
</dbReference>
<protein>
    <submittedName>
        <fullName evidence="3">Rhodanese-related sulfurtransferase</fullName>
    </submittedName>
</protein>
<dbReference type="GO" id="GO:0004792">
    <property type="term" value="F:thiosulfate-cyanide sulfurtransferase activity"/>
    <property type="evidence" value="ECO:0007669"/>
    <property type="project" value="InterPro"/>
</dbReference>
<gene>
    <name evidence="3" type="ORF">F4554_005380</name>
</gene>
<dbReference type="SMART" id="SM00450">
    <property type="entry name" value="RHOD"/>
    <property type="match status" value="1"/>
</dbReference>
<dbReference type="Pfam" id="PF00581">
    <property type="entry name" value="Rhodanese"/>
    <property type="match status" value="1"/>
</dbReference>
<comment type="caution">
    <text evidence="3">The sequence shown here is derived from an EMBL/GenBank/DDBJ whole genome shotgun (WGS) entry which is preliminary data.</text>
</comment>
<dbReference type="EMBL" id="JACBZH010000001">
    <property type="protein sequence ID" value="NYH92742.1"/>
    <property type="molecule type" value="Genomic_DNA"/>
</dbReference>
<evidence type="ECO:0000259" key="2">
    <source>
        <dbReference type="PROSITE" id="PS50206"/>
    </source>
</evidence>
<dbReference type="PROSITE" id="PS50206">
    <property type="entry name" value="RHODANESE_3"/>
    <property type="match status" value="1"/>
</dbReference>
<evidence type="ECO:0000313" key="3">
    <source>
        <dbReference type="EMBL" id="NYH92742.1"/>
    </source>
</evidence>
<reference evidence="3 4" key="1">
    <citation type="submission" date="2020-07" db="EMBL/GenBank/DDBJ databases">
        <title>Sequencing the genomes of 1000 actinobacteria strains.</title>
        <authorList>
            <person name="Klenk H.-P."/>
        </authorList>
    </citation>
    <scope>NUCLEOTIDE SEQUENCE [LARGE SCALE GENOMIC DNA]</scope>
    <source>
        <strain evidence="3 4">DSM 18448</strain>
    </source>
</reference>
<dbReference type="InterPro" id="IPR050229">
    <property type="entry name" value="GlpE_sulfurtransferase"/>
</dbReference>
<dbReference type="RefSeq" id="WP_179790124.1">
    <property type="nucleotide sequence ID" value="NZ_BAAARR010000021.1"/>
</dbReference>
<dbReference type="SUPFAM" id="SSF52821">
    <property type="entry name" value="Rhodanese/Cell cycle control phosphatase"/>
    <property type="match status" value="1"/>
</dbReference>
<dbReference type="InterPro" id="IPR036873">
    <property type="entry name" value="Rhodanese-like_dom_sf"/>
</dbReference>
<dbReference type="PROSITE" id="PS00380">
    <property type="entry name" value="RHODANESE_1"/>
    <property type="match status" value="1"/>
</dbReference>
<dbReference type="PANTHER" id="PTHR43031">
    <property type="entry name" value="FAD-DEPENDENT OXIDOREDUCTASE"/>
    <property type="match status" value="1"/>
</dbReference>
<dbReference type="InterPro" id="IPR001763">
    <property type="entry name" value="Rhodanese-like_dom"/>
</dbReference>
<dbReference type="AlphaFoldDB" id="A0A852ZMF1"/>
<keyword evidence="3" id="KW-0808">Transferase</keyword>
<dbReference type="Gene3D" id="3.40.250.10">
    <property type="entry name" value="Rhodanese-like domain"/>
    <property type="match status" value="1"/>
</dbReference>
<keyword evidence="4" id="KW-1185">Reference proteome</keyword>
<accession>A0A852ZMF1</accession>
<name>A0A852ZMF1_9ACTN</name>
<feature type="domain" description="Rhodanese" evidence="2">
    <location>
        <begin position="14"/>
        <end position="101"/>
    </location>
</feature>
<dbReference type="CDD" id="cd00158">
    <property type="entry name" value="RHOD"/>
    <property type="match status" value="1"/>
</dbReference>
<evidence type="ECO:0000313" key="4">
    <source>
        <dbReference type="Proteomes" id="UP000579605"/>
    </source>
</evidence>
<sequence>MAHEVEMPEFVRAHEAGHLTVDVREPEEYTAGHVPGARLIPLGTLPQHTASLPKDQPIYVICASGHRSLAGAEVLTRAGLDAHSVAGGTLGWMRAGNPVVTGDSPTGDSPA</sequence>
<proteinExistence type="predicted"/>
<dbReference type="InterPro" id="IPR001307">
    <property type="entry name" value="Thiosulphate_STrfase_CS"/>
</dbReference>